<evidence type="ECO:0000313" key="4">
    <source>
        <dbReference type="Proteomes" id="UP000813427"/>
    </source>
</evidence>
<dbReference type="Pfam" id="PF11327">
    <property type="entry name" value="Egh16-like"/>
    <property type="match status" value="1"/>
</dbReference>
<reference evidence="3" key="1">
    <citation type="journal article" date="2021" name="Nat. Commun.">
        <title>Genetic determinants of endophytism in the Arabidopsis root mycobiome.</title>
        <authorList>
            <person name="Mesny F."/>
            <person name="Miyauchi S."/>
            <person name="Thiergart T."/>
            <person name="Pickel B."/>
            <person name="Atanasova L."/>
            <person name="Karlsson M."/>
            <person name="Huettel B."/>
            <person name="Barry K.W."/>
            <person name="Haridas S."/>
            <person name="Chen C."/>
            <person name="Bauer D."/>
            <person name="Andreopoulos W."/>
            <person name="Pangilinan J."/>
            <person name="LaButti K."/>
            <person name="Riley R."/>
            <person name="Lipzen A."/>
            <person name="Clum A."/>
            <person name="Drula E."/>
            <person name="Henrissat B."/>
            <person name="Kohler A."/>
            <person name="Grigoriev I.V."/>
            <person name="Martin F.M."/>
            <person name="Hacquard S."/>
        </authorList>
    </citation>
    <scope>NUCLEOTIDE SEQUENCE</scope>
    <source>
        <strain evidence="3">MPI-SDFR-AT-0068</strain>
    </source>
</reference>
<dbReference type="PANTHER" id="PTHR34618:SF1">
    <property type="entry name" value="SECRETED PROTEIN"/>
    <property type="match status" value="1"/>
</dbReference>
<evidence type="ECO:0000256" key="1">
    <source>
        <dbReference type="SAM" id="MobiDB-lite"/>
    </source>
</evidence>
<organism evidence="3 4">
    <name type="scientific">Fusarium tricinctum</name>
    <dbReference type="NCBI Taxonomy" id="61284"/>
    <lineage>
        <taxon>Eukaryota</taxon>
        <taxon>Fungi</taxon>
        <taxon>Dikarya</taxon>
        <taxon>Ascomycota</taxon>
        <taxon>Pezizomycotina</taxon>
        <taxon>Sordariomycetes</taxon>
        <taxon>Hypocreomycetidae</taxon>
        <taxon>Hypocreales</taxon>
        <taxon>Nectriaceae</taxon>
        <taxon>Fusarium</taxon>
        <taxon>Fusarium tricinctum species complex</taxon>
    </lineage>
</organism>
<comment type="caution">
    <text evidence="3">The sequence shown here is derived from an EMBL/GenBank/DDBJ whole genome shotgun (WGS) entry which is preliminary data.</text>
</comment>
<feature type="signal peptide" evidence="2">
    <location>
        <begin position="1"/>
        <end position="18"/>
    </location>
</feature>
<dbReference type="PANTHER" id="PTHR34618">
    <property type="entry name" value="SURFACE PROTEIN MAS1, PUTATIVE-RELATED"/>
    <property type="match status" value="1"/>
</dbReference>
<evidence type="ECO:0008006" key="5">
    <source>
        <dbReference type="Google" id="ProtNLM"/>
    </source>
</evidence>
<protein>
    <recommendedName>
        <fullName evidence="5">GEgh 16 protein</fullName>
    </recommendedName>
</protein>
<feature type="chain" id="PRO_5035418369" description="GEgh 16 protein" evidence="2">
    <location>
        <begin position="19"/>
        <end position="313"/>
    </location>
</feature>
<keyword evidence="2" id="KW-0732">Signal</keyword>
<accession>A0A8K0RKS2</accession>
<dbReference type="EMBL" id="JAGPXF010000008">
    <property type="protein sequence ID" value="KAH7232928.1"/>
    <property type="molecule type" value="Genomic_DNA"/>
</dbReference>
<feature type="region of interest" description="Disordered" evidence="1">
    <location>
        <begin position="293"/>
        <end position="313"/>
    </location>
</feature>
<dbReference type="OrthoDB" id="5310497at2759"/>
<evidence type="ECO:0000313" key="3">
    <source>
        <dbReference type="EMBL" id="KAH7232928.1"/>
    </source>
</evidence>
<sequence length="313" mass="31469">MLATLIVSALAWSHLARAHGTITRVIGANGVVMPGLTVLDGTPRSVTSAASGGQVDTSVIRDPELGTSRASALGRTSKSPVDPARVMKTFMQGLSSGSLADTILGGGEEVTREAVSFVTGNAGAVVNGVQDTVEGSPVGGLALVEAEHGVNGLLDDFFQTAKGVPSPRGYIEDGVQKCAGGGVKSGLPTTASDGTLKLIYHQVNEDGAGPLLVDIDFTSGGTDPSAFKPASVVQNIVGVLGFSTGSSTDFPVVVKVPAGHICSGTVAGVSGVCIARVRNSATAGPFGGAAAFTHDPKATKAKPSSAKFRHRHV</sequence>
<keyword evidence="4" id="KW-1185">Reference proteome</keyword>
<evidence type="ECO:0000256" key="2">
    <source>
        <dbReference type="SAM" id="SignalP"/>
    </source>
</evidence>
<dbReference type="AlphaFoldDB" id="A0A8K0RKS2"/>
<dbReference type="InterPro" id="IPR021476">
    <property type="entry name" value="Egh16-like"/>
</dbReference>
<name>A0A8K0RKS2_9HYPO</name>
<gene>
    <name evidence="3" type="ORF">BKA59DRAFT_446432</name>
</gene>
<proteinExistence type="predicted"/>
<dbReference type="Proteomes" id="UP000813427">
    <property type="component" value="Unassembled WGS sequence"/>
</dbReference>